<organism evidence="3 4">
    <name type="scientific">Armillaria borealis</name>
    <dbReference type="NCBI Taxonomy" id="47425"/>
    <lineage>
        <taxon>Eukaryota</taxon>
        <taxon>Fungi</taxon>
        <taxon>Dikarya</taxon>
        <taxon>Basidiomycota</taxon>
        <taxon>Agaricomycotina</taxon>
        <taxon>Agaricomycetes</taxon>
        <taxon>Agaricomycetidae</taxon>
        <taxon>Agaricales</taxon>
        <taxon>Marasmiineae</taxon>
        <taxon>Physalacriaceae</taxon>
        <taxon>Armillaria</taxon>
    </lineage>
</organism>
<protein>
    <recommendedName>
        <fullName evidence="2">F-box domain-containing protein</fullName>
    </recommendedName>
</protein>
<name>A0AA39JBP5_9AGAR</name>
<dbReference type="InterPro" id="IPR001810">
    <property type="entry name" value="F-box_dom"/>
</dbReference>
<proteinExistence type="predicted"/>
<dbReference type="InterPro" id="IPR036047">
    <property type="entry name" value="F-box-like_dom_sf"/>
</dbReference>
<dbReference type="PROSITE" id="PS50181">
    <property type="entry name" value="FBOX"/>
    <property type="match status" value="1"/>
</dbReference>
<evidence type="ECO:0000313" key="3">
    <source>
        <dbReference type="EMBL" id="KAK0439810.1"/>
    </source>
</evidence>
<sequence>MRIYMTLTGCTTVEGFDSGQHVLDMPLVLHHFKHSLKRQLARCLARMSISAPPTTVTKTRVIDTVATDHSLLGSPIAHLPPELLIEVFAFCAVADTLSPLALGSVCRFWKEVVDFSPRIWQVITLDDRVGSIALAQRQASLWLARSAPLPFDITLRASSPDVLLPLLSPCLREIGRWYRFTLSGHRQESVSLTDLDIKSMERLCIVIRSDDGVFEDAELPRSTFQEHSPMWPGEAVMNIWMTGLPPSRSLSPLHFTTITIVDTSFQIHLTAPAILDFLGACPELRTLDFEAYIYSDERDSLPSPMVSLPRLSSLSLKSTSLTRAILSSINAPNLSELYLSYLNVDFDILIEGHDDGDSEDEANDFSRSPSSDHATGMGLRKLISRCNPPIRILEMDYSDMRTKDFLYVFDRLTTLEDFVIVASDMSDTVIRHLRPFWANNGTEMRVRLPFLQRLVLLHCHRLTGDIVVDVMKSRVQCTDSLSSPATLSEVTVSECEGFTNHHAQLLRKELGNRFKDD</sequence>
<comment type="caution">
    <text evidence="3">The sequence shown here is derived from an EMBL/GenBank/DDBJ whole genome shotgun (WGS) entry which is preliminary data.</text>
</comment>
<dbReference type="InterPro" id="IPR032675">
    <property type="entry name" value="LRR_dom_sf"/>
</dbReference>
<evidence type="ECO:0000256" key="1">
    <source>
        <dbReference type="SAM" id="MobiDB-lite"/>
    </source>
</evidence>
<reference evidence="3" key="1">
    <citation type="submission" date="2023-06" db="EMBL/GenBank/DDBJ databases">
        <authorList>
            <consortium name="Lawrence Berkeley National Laboratory"/>
            <person name="Ahrendt S."/>
            <person name="Sahu N."/>
            <person name="Indic B."/>
            <person name="Wong-Bajracharya J."/>
            <person name="Merenyi Z."/>
            <person name="Ke H.-M."/>
            <person name="Monk M."/>
            <person name="Kocsube S."/>
            <person name="Drula E."/>
            <person name="Lipzen A."/>
            <person name="Balint B."/>
            <person name="Henrissat B."/>
            <person name="Andreopoulos B."/>
            <person name="Martin F.M."/>
            <person name="Harder C.B."/>
            <person name="Rigling D."/>
            <person name="Ford K.L."/>
            <person name="Foster G.D."/>
            <person name="Pangilinan J."/>
            <person name="Papanicolaou A."/>
            <person name="Barry K."/>
            <person name="LaButti K."/>
            <person name="Viragh M."/>
            <person name="Koriabine M."/>
            <person name="Yan M."/>
            <person name="Riley R."/>
            <person name="Champramary S."/>
            <person name="Plett K.L."/>
            <person name="Tsai I.J."/>
            <person name="Slot J."/>
            <person name="Sipos G."/>
            <person name="Plett J."/>
            <person name="Nagy L.G."/>
            <person name="Grigoriev I.V."/>
        </authorList>
    </citation>
    <scope>NUCLEOTIDE SEQUENCE</scope>
    <source>
        <strain evidence="3">FPL87.14</strain>
    </source>
</reference>
<dbReference type="EMBL" id="JAUEPT010000036">
    <property type="protein sequence ID" value="KAK0439810.1"/>
    <property type="molecule type" value="Genomic_DNA"/>
</dbReference>
<feature type="region of interest" description="Disordered" evidence="1">
    <location>
        <begin position="357"/>
        <end position="376"/>
    </location>
</feature>
<dbReference type="Gene3D" id="3.80.10.10">
    <property type="entry name" value="Ribonuclease Inhibitor"/>
    <property type="match status" value="1"/>
</dbReference>
<keyword evidence="4" id="KW-1185">Reference proteome</keyword>
<dbReference type="Pfam" id="PF12937">
    <property type="entry name" value="F-box-like"/>
    <property type="match status" value="1"/>
</dbReference>
<evidence type="ECO:0000259" key="2">
    <source>
        <dbReference type="PROSITE" id="PS50181"/>
    </source>
</evidence>
<dbReference type="Proteomes" id="UP001175226">
    <property type="component" value="Unassembled WGS sequence"/>
</dbReference>
<dbReference type="SUPFAM" id="SSF81383">
    <property type="entry name" value="F-box domain"/>
    <property type="match status" value="1"/>
</dbReference>
<feature type="domain" description="F-box" evidence="2">
    <location>
        <begin position="73"/>
        <end position="123"/>
    </location>
</feature>
<gene>
    <name evidence="3" type="ORF">EV421DRAFT_824801</name>
</gene>
<evidence type="ECO:0000313" key="4">
    <source>
        <dbReference type="Proteomes" id="UP001175226"/>
    </source>
</evidence>
<dbReference type="Gene3D" id="1.20.1280.50">
    <property type="match status" value="1"/>
</dbReference>
<dbReference type="AlphaFoldDB" id="A0AA39JBP5"/>
<dbReference type="SUPFAM" id="SSF52047">
    <property type="entry name" value="RNI-like"/>
    <property type="match status" value="1"/>
</dbReference>
<accession>A0AA39JBP5</accession>